<organism evidence="1 2">
    <name type="scientific">Candidatus Giovannonibacteria bacterium GW2011_GWA2_44_26</name>
    <dbReference type="NCBI Taxonomy" id="1618648"/>
    <lineage>
        <taxon>Bacteria</taxon>
        <taxon>Candidatus Giovannoniibacteriota</taxon>
    </lineage>
</organism>
<comment type="caution">
    <text evidence="1">The sequence shown here is derived from an EMBL/GenBank/DDBJ whole genome shotgun (WGS) entry which is preliminary data.</text>
</comment>
<evidence type="ECO:0000313" key="2">
    <source>
        <dbReference type="Proteomes" id="UP000033945"/>
    </source>
</evidence>
<dbReference type="InterPro" id="IPR009003">
    <property type="entry name" value="Peptidase_S1_PA"/>
</dbReference>
<accession>A0A0G1IR82</accession>
<name>A0A0G1IR82_9BACT</name>
<reference evidence="1 2" key="1">
    <citation type="journal article" date="2015" name="Nature">
        <title>rRNA introns, odd ribosomes, and small enigmatic genomes across a large radiation of phyla.</title>
        <authorList>
            <person name="Brown C.T."/>
            <person name="Hug L.A."/>
            <person name="Thomas B.C."/>
            <person name="Sharon I."/>
            <person name="Castelle C.J."/>
            <person name="Singh A."/>
            <person name="Wilkins M.J."/>
            <person name="Williams K.H."/>
            <person name="Banfield J.F."/>
        </authorList>
    </citation>
    <scope>NUCLEOTIDE SEQUENCE [LARGE SCALE GENOMIC DNA]</scope>
</reference>
<sequence length="329" mass="35791">MRYFLLIAVLVLITASSFVLSRELSLPKKEAVFESVTEKTATSSAPEPEIVQDLKKQINSLSSAVKDLKQIPPPKPSPTPEPAPVVKSADIYNKALGAVLNVFCYDRKANAYIFGSASIIHPKGYILTNGHLAVRFEDPNTECQLRRGSPARNFAKAKVIWLPSQTPKIGASEIPKNDVAILKLTELADGSALSENFEYFEINASYVSKIGESLYSLNYPSEFLGADTALSNTNLVFTLGAVNSFLTVDDNTSDAEGVYLKGELSAQHGSSGGIFLDTRKGEIVGLFVGLTEGKTTAERMQFMFMSSYINRILLEEKGMGIAEYLATNP</sequence>
<dbReference type="Gene3D" id="2.40.10.120">
    <property type="match status" value="1"/>
</dbReference>
<protein>
    <recommendedName>
        <fullName evidence="3">Serine protease</fullName>
    </recommendedName>
</protein>
<gene>
    <name evidence="1" type="ORF">UW55_C0021G0003</name>
</gene>
<proteinExistence type="predicted"/>
<dbReference type="AlphaFoldDB" id="A0A0G1IR82"/>
<evidence type="ECO:0000313" key="1">
    <source>
        <dbReference type="EMBL" id="KKT61901.1"/>
    </source>
</evidence>
<dbReference type="Proteomes" id="UP000033945">
    <property type="component" value="Unassembled WGS sequence"/>
</dbReference>
<dbReference type="EMBL" id="LCIT01000021">
    <property type="protein sequence ID" value="KKT61901.1"/>
    <property type="molecule type" value="Genomic_DNA"/>
</dbReference>
<dbReference type="SUPFAM" id="SSF50494">
    <property type="entry name" value="Trypsin-like serine proteases"/>
    <property type="match status" value="1"/>
</dbReference>
<evidence type="ECO:0008006" key="3">
    <source>
        <dbReference type="Google" id="ProtNLM"/>
    </source>
</evidence>
<dbReference type="Pfam" id="PF13365">
    <property type="entry name" value="Trypsin_2"/>
    <property type="match status" value="1"/>
</dbReference>